<organism evidence="1 2">
    <name type="scientific">Prunus yedoensis var. nudiflora</name>
    <dbReference type="NCBI Taxonomy" id="2094558"/>
    <lineage>
        <taxon>Eukaryota</taxon>
        <taxon>Viridiplantae</taxon>
        <taxon>Streptophyta</taxon>
        <taxon>Embryophyta</taxon>
        <taxon>Tracheophyta</taxon>
        <taxon>Spermatophyta</taxon>
        <taxon>Magnoliopsida</taxon>
        <taxon>eudicotyledons</taxon>
        <taxon>Gunneridae</taxon>
        <taxon>Pentapetalae</taxon>
        <taxon>rosids</taxon>
        <taxon>fabids</taxon>
        <taxon>Rosales</taxon>
        <taxon>Rosaceae</taxon>
        <taxon>Amygdaloideae</taxon>
        <taxon>Amygdaleae</taxon>
        <taxon>Prunus</taxon>
    </lineage>
</organism>
<accession>A0A314ZJ27</accession>
<sequence length="59" mass="6575">MDDSSQNNRVLVADILSRNDEDDEEDDMNSESYCLYPILVNGPKLVTSPKGDMARAQAQ</sequence>
<protein>
    <submittedName>
        <fullName evidence="1">Uncharacterized protein</fullName>
    </submittedName>
</protein>
<gene>
    <name evidence="1" type="ORF">Pyn_28276</name>
</gene>
<proteinExistence type="predicted"/>
<keyword evidence="2" id="KW-1185">Reference proteome</keyword>
<reference evidence="1 2" key="1">
    <citation type="submission" date="2018-02" db="EMBL/GenBank/DDBJ databases">
        <title>Draft genome of wild Prunus yedoensis var. nudiflora.</title>
        <authorList>
            <person name="Baek S."/>
            <person name="Kim J.-H."/>
            <person name="Choi K."/>
            <person name="Kim G.-B."/>
            <person name="Cho A."/>
            <person name="Jang H."/>
            <person name="Shin C.-H."/>
            <person name="Yu H.-J."/>
            <person name="Mun J.-H."/>
        </authorList>
    </citation>
    <scope>NUCLEOTIDE SEQUENCE [LARGE SCALE GENOMIC DNA]</scope>
    <source>
        <strain evidence="2">cv. Jeju island</strain>
        <tissue evidence="1">Leaf</tissue>
    </source>
</reference>
<comment type="caution">
    <text evidence="1">The sequence shown here is derived from an EMBL/GenBank/DDBJ whole genome shotgun (WGS) entry which is preliminary data.</text>
</comment>
<evidence type="ECO:0000313" key="2">
    <source>
        <dbReference type="Proteomes" id="UP000250321"/>
    </source>
</evidence>
<dbReference type="Proteomes" id="UP000250321">
    <property type="component" value="Unassembled WGS sequence"/>
</dbReference>
<dbReference type="EMBL" id="PJQY01000100">
    <property type="protein sequence ID" value="PQQ18660.1"/>
    <property type="molecule type" value="Genomic_DNA"/>
</dbReference>
<name>A0A314ZJ27_PRUYE</name>
<evidence type="ECO:0000313" key="1">
    <source>
        <dbReference type="EMBL" id="PQQ18660.1"/>
    </source>
</evidence>
<dbReference type="AlphaFoldDB" id="A0A314ZJ27"/>